<comment type="caution">
    <text evidence="2">The sequence shown here is derived from an EMBL/GenBank/DDBJ whole genome shotgun (WGS) entry which is preliminary data.</text>
</comment>
<accession>A0A2A2HXJ0</accession>
<evidence type="ECO:0000259" key="1">
    <source>
        <dbReference type="Pfam" id="PF13592"/>
    </source>
</evidence>
<dbReference type="NCBIfam" id="NF033545">
    <property type="entry name" value="transpos_IS630"/>
    <property type="match status" value="1"/>
</dbReference>
<gene>
    <name evidence="2" type="ORF">ASJ81_15745</name>
</gene>
<dbReference type="Pfam" id="PF13384">
    <property type="entry name" value="HTH_23"/>
    <property type="match status" value="1"/>
</dbReference>
<reference evidence="2 3" key="1">
    <citation type="journal article" date="2017" name="BMC Genomics">
        <title>Genomic analysis of methanogenic archaea reveals a shift towards energy conservation.</title>
        <authorList>
            <person name="Gilmore S.P."/>
            <person name="Henske J.K."/>
            <person name="Sexton J.A."/>
            <person name="Solomon K.V."/>
            <person name="Seppala S."/>
            <person name="Yoo J.I."/>
            <person name="Huyett L.M."/>
            <person name="Pressman A."/>
            <person name="Cogan J.Z."/>
            <person name="Kivenson V."/>
            <person name="Peng X."/>
            <person name="Tan Y."/>
            <person name="Valentine D.L."/>
            <person name="O'Malley M.A."/>
        </authorList>
    </citation>
    <scope>NUCLEOTIDE SEQUENCE [LARGE SCALE GENOMIC DNA]</scope>
    <source>
        <strain evidence="2 3">MC-15</strain>
    </source>
</reference>
<proteinExistence type="predicted"/>
<dbReference type="InterPro" id="IPR047655">
    <property type="entry name" value="Transpos_IS630-like"/>
</dbReference>
<dbReference type="SUPFAM" id="SSF46689">
    <property type="entry name" value="Homeodomain-like"/>
    <property type="match status" value="1"/>
</dbReference>
<protein>
    <recommendedName>
        <fullName evidence="1">Winged helix-turn helix domain-containing protein</fullName>
    </recommendedName>
</protein>
<evidence type="ECO:0000313" key="2">
    <source>
        <dbReference type="EMBL" id="PAV13970.1"/>
    </source>
</evidence>
<organism evidence="2 3">
    <name type="scientific">Methanosarcina spelaei</name>
    <dbReference type="NCBI Taxonomy" id="1036679"/>
    <lineage>
        <taxon>Archaea</taxon>
        <taxon>Methanobacteriati</taxon>
        <taxon>Methanobacteriota</taxon>
        <taxon>Stenosarchaea group</taxon>
        <taxon>Methanomicrobia</taxon>
        <taxon>Methanosarcinales</taxon>
        <taxon>Methanosarcinaceae</taxon>
        <taxon>Methanosarcina</taxon>
    </lineage>
</organism>
<feature type="domain" description="Winged helix-turn helix" evidence="1">
    <location>
        <begin position="102"/>
        <end position="156"/>
    </location>
</feature>
<dbReference type="InterPro" id="IPR036388">
    <property type="entry name" value="WH-like_DNA-bd_sf"/>
</dbReference>
<evidence type="ECO:0000313" key="3">
    <source>
        <dbReference type="Proteomes" id="UP000218164"/>
    </source>
</evidence>
<dbReference type="Proteomes" id="UP000218164">
    <property type="component" value="Unassembled WGS sequence"/>
</dbReference>
<dbReference type="InterPro" id="IPR025959">
    <property type="entry name" value="Winged_HTH_dom"/>
</dbReference>
<dbReference type="EMBL" id="LMVP01000040">
    <property type="protein sequence ID" value="PAV13970.1"/>
    <property type="molecule type" value="Genomic_DNA"/>
</dbReference>
<name>A0A2A2HXJ0_9EURY</name>
<sequence>MFTTPDITTAICRSCDKNEKFRLQVLLLVKNGLSPAKVAEDFSVHRSTVHRWMKRAEEEGLSSLKCKHGRGVKSFLSAEQLSELREALSKPIPTDDGFSRGWQTKDAIQFVKEKFGISYSKSRMRQIIKNLGFSRVTCRPQSKRRNQALTNEFITEIKKKTPKS</sequence>
<dbReference type="InterPro" id="IPR009057">
    <property type="entry name" value="Homeodomain-like_sf"/>
</dbReference>
<keyword evidence="3" id="KW-1185">Reference proteome</keyword>
<dbReference type="Pfam" id="PF13592">
    <property type="entry name" value="HTH_33"/>
    <property type="match status" value="1"/>
</dbReference>
<dbReference type="AlphaFoldDB" id="A0A2A2HXJ0"/>
<dbReference type="Gene3D" id="1.10.10.10">
    <property type="entry name" value="Winged helix-like DNA-binding domain superfamily/Winged helix DNA-binding domain"/>
    <property type="match status" value="1"/>
</dbReference>